<evidence type="ECO:0000256" key="2">
    <source>
        <dbReference type="ARBA" id="ARBA00022448"/>
    </source>
</evidence>
<evidence type="ECO:0000313" key="9">
    <source>
        <dbReference type="EMBL" id="MBU2713493.1"/>
    </source>
</evidence>
<comment type="similarity">
    <text evidence="7">Belongs to the binding-protein-dependent transport system permease family.</text>
</comment>
<keyword evidence="5 7" id="KW-1133">Transmembrane helix</keyword>
<reference evidence="9 10" key="1">
    <citation type="submission" date="2021-04" db="EMBL/GenBank/DDBJ databases">
        <authorList>
            <person name="Pira H."/>
            <person name="Risdian C."/>
            <person name="Wink J."/>
        </authorList>
    </citation>
    <scope>NUCLEOTIDE SEQUENCE [LARGE SCALE GENOMIC DNA]</scope>
    <source>
        <strain evidence="9 10">WH53</strain>
    </source>
</reference>
<feature type="transmembrane region" description="Helical" evidence="7">
    <location>
        <begin position="96"/>
        <end position="119"/>
    </location>
</feature>
<dbReference type="PANTHER" id="PTHR47737:SF1">
    <property type="entry name" value="GLYCINE BETAINE_PROLINE BETAINE TRANSPORT SYSTEM PERMEASE PROTEIN PROW"/>
    <property type="match status" value="1"/>
</dbReference>
<feature type="domain" description="ABC transmembrane type-1" evidence="8">
    <location>
        <begin position="93"/>
        <end position="272"/>
    </location>
</feature>
<name>A0ABS5ZI87_9GAMM</name>
<dbReference type="Pfam" id="PF00528">
    <property type="entry name" value="BPD_transp_1"/>
    <property type="match status" value="1"/>
</dbReference>
<evidence type="ECO:0000313" key="10">
    <source>
        <dbReference type="Proteomes" id="UP000690515"/>
    </source>
</evidence>
<dbReference type="RefSeq" id="WP_230409298.1">
    <property type="nucleotide sequence ID" value="NZ_JAGSOY010000083.1"/>
</dbReference>
<evidence type="ECO:0000256" key="4">
    <source>
        <dbReference type="ARBA" id="ARBA00022692"/>
    </source>
</evidence>
<evidence type="ECO:0000256" key="1">
    <source>
        <dbReference type="ARBA" id="ARBA00004141"/>
    </source>
</evidence>
<dbReference type="EMBL" id="JAGSOY010000083">
    <property type="protein sequence ID" value="MBU2713493.1"/>
    <property type="molecule type" value="Genomic_DNA"/>
</dbReference>
<dbReference type="PROSITE" id="PS50928">
    <property type="entry name" value="ABC_TM1"/>
    <property type="match status" value="1"/>
</dbReference>
<feature type="transmembrane region" description="Helical" evidence="7">
    <location>
        <begin position="251"/>
        <end position="268"/>
    </location>
</feature>
<gene>
    <name evidence="9" type="ORF">KCG35_20750</name>
</gene>
<dbReference type="Proteomes" id="UP000690515">
    <property type="component" value="Unassembled WGS sequence"/>
</dbReference>
<evidence type="ECO:0000256" key="3">
    <source>
        <dbReference type="ARBA" id="ARBA00022475"/>
    </source>
</evidence>
<dbReference type="InterPro" id="IPR000515">
    <property type="entry name" value="MetI-like"/>
</dbReference>
<organism evidence="9 10">
    <name type="scientific">Zooshikella harenae</name>
    <dbReference type="NCBI Taxonomy" id="2827238"/>
    <lineage>
        <taxon>Bacteria</taxon>
        <taxon>Pseudomonadati</taxon>
        <taxon>Pseudomonadota</taxon>
        <taxon>Gammaproteobacteria</taxon>
        <taxon>Oceanospirillales</taxon>
        <taxon>Zooshikellaceae</taxon>
        <taxon>Zooshikella</taxon>
    </lineage>
</organism>
<evidence type="ECO:0000259" key="8">
    <source>
        <dbReference type="PROSITE" id="PS50928"/>
    </source>
</evidence>
<evidence type="ECO:0000256" key="6">
    <source>
        <dbReference type="ARBA" id="ARBA00023136"/>
    </source>
</evidence>
<sequence>MFPELIPARKLRKMIDAGIDNLVSAYGDMLDKAIQPFIDLLVWLEQGLRHCPWWIVLVGVGLLTWTSSRRWQLTLAMPALLGFIGAIGLWDQGMQTLSLMIVATGLSILVGIPTGIVMSRSSWLRKVALPILDIMQTMPSFVYLIPVVMFFGLGKIPAIIATVIYAVPPLIRLTDLGIRLVDKEVLEASQAFGANARQQLLGVQLPLAMPNIMAGINQTTMMALAMVVIASMIGAKGLGQEVLMGINRLEVGRGLLAGLAIVALAILFDRITQAFGQRRQQQEHPA</sequence>
<feature type="transmembrane region" description="Helical" evidence="7">
    <location>
        <begin position="73"/>
        <end position="90"/>
    </location>
</feature>
<dbReference type="CDD" id="cd06261">
    <property type="entry name" value="TM_PBP2"/>
    <property type="match status" value="1"/>
</dbReference>
<evidence type="ECO:0000256" key="5">
    <source>
        <dbReference type="ARBA" id="ARBA00022989"/>
    </source>
</evidence>
<keyword evidence="3" id="KW-1003">Cell membrane</keyword>
<dbReference type="PANTHER" id="PTHR47737">
    <property type="entry name" value="GLYCINE BETAINE/PROLINE BETAINE TRANSPORT SYSTEM PERMEASE PROTEIN PROW"/>
    <property type="match status" value="1"/>
</dbReference>
<protein>
    <submittedName>
        <fullName evidence="9">Proline/glycine betaine ABC transporter permease</fullName>
    </submittedName>
</protein>
<comment type="subcellular location">
    <subcellularLocation>
        <location evidence="7">Cell membrane</location>
        <topology evidence="7">Multi-pass membrane protein</topology>
    </subcellularLocation>
    <subcellularLocation>
        <location evidence="1">Membrane</location>
        <topology evidence="1">Multi-pass membrane protein</topology>
    </subcellularLocation>
</comment>
<keyword evidence="10" id="KW-1185">Reference proteome</keyword>
<keyword evidence="2 7" id="KW-0813">Transport</keyword>
<comment type="caution">
    <text evidence="9">The sequence shown here is derived from an EMBL/GenBank/DDBJ whole genome shotgun (WGS) entry which is preliminary data.</text>
</comment>
<feature type="transmembrane region" description="Helical" evidence="7">
    <location>
        <begin position="140"/>
        <end position="167"/>
    </location>
</feature>
<evidence type="ECO:0000256" key="7">
    <source>
        <dbReference type="RuleBase" id="RU363032"/>
    </source>
</evidence>
<keyword evidence="6 7" id="KW-0472">Membrane</keyword>
<keyword evidence="4 7" id="KW-0812">Transmembrane</keyword>
<proteinExistence type="inferred from homology"/>
<accession>A0ABS5ZI87</accession>
<feature type="transmembrane region" description="Helical" evidence="7">
    <location>
        <begin position="219"/>
        <end position="239"/>
    </location>
</feature>